<dbReference type="AlphaFoldDB" id="A0A0B7IGR6"/>
<keyword evidence="2" id="KW-1185">Reference proteome</keyword>
<reference evidence="1 2" key="1">
    <citation type="submission" date="2015-01" db="EMBL/GenBank/DDBJ databases">
        <authorList>
            <person name="Xiang T."/>
            <person name="Song Y."/>
            <person name="Huang L."/>
            <person name="Wang B."/>
            <person name="Wu P."/>
        </authorList>
    </citation>
    <scope>NUCLEOTIDE SEQUENCE [LARGE SCALE GENOMIC DNA]</scope>
    <source>
        <strain evidence="1 2">CcD38</strain>
    </source>
</reference>
<proteinExistence type="predicted"/>
<protein>
    <recommendedName>
        <fullName evidence="3">Carboxypeptidase-like regulatory domain-containing protein</fullName>
    </recommendedName>
</protein>
<accession>A0A0B7IGR6</accession>
<dbReference type="EMBL" id="CDOI01000208">
    <property type="protein sequence ID" value="CEN49794.1"/>
    <property type="molecule type" value="Genomic_DNA"/>
</dbReference>
<evidence type="ECO:0008006" key="3">
    <source>
        <dbReference type="Google" id="ProtNLM"/>
    </source>
</evidence>
<name>A0A0B7IGR6_9FLAO</name>
<sequence>MKLFFIILLFSSPLFSQSKYEGHVLDVKTNAPIYGVYISVNDKVVASTDDNGFFSFEGDEITTNDRICFSHISYKTLCLFGNEIGHQYHLELGVNELSEVNIYQGGEKVWNVLEKVKDFEKKKSYYVTPDFWAKSHGTARFYNKKGTLVGYSEIVGQTMLLGDVRKNPFCIGFNIPQQIRRSPEKMLLETDKTLKNNGILFKSPLYFYGFSMLKLTHPLFEKNTSKFVFEKVDDEYLTENAHTILEYKQVKEISTIMGKCSNMSGKIWLDENNKIFKETASFDEDNASRHILTVEYVIIGEHHYPSKISYHKFALTREVISQKTHIQLTHITPVKNEYDGRHGFLSEMYLYPSLKYDSKFWKKYPIENTTTYDELKKMAEGMSLDAFFRKATDSPENLFNKQGENYKYIIDRVIPTMEYFKKIRDRDMN</sequence>
<gene>
    <name evidence="1" type="ORF">CCAND38_910015</name>
</gene>
<organism evidence="1 2">
    <name type="scientific">Capnocytophaga canis</name>
    <dbReference type="NCBI Taxonomy" id="1848903"/>
    <lineage>
        <taxon>Bacteria</taxon>
        <taxon>Pseudomonadati</taxon>
        <taxon>Bacteroidota</taxon>
        <taxon>Flavobacteriia</taxon>
        <taxon>Flavobacteriales</taxon>
        <taxon>Flavobacteriaceae</taxon>
        <taxon>Capnocytophaga</taxon>
    </lineage>
</organism>
<evidence type="ECO:0000313" key="2">
    <source>
        <dbReference type="Proteomes" id="UP000045051"/>
    </source>
</evidence>
<dbReference type="InterPro" id="IPR008969">
    <property type="entry name" value="CarboxyPept-like_regulatory"/>
</dbReference>
<dbReference type="SUPFAM" id="SSF49464">
    <property type="entry name" value="Carboxypeptidase regulatory domain-like"/>
    <property type="match status" value="1"/>
</dbReference>
<dbReference type="Proteomes" id="UP000045051">
    <property type="component" value="Unassembled WGS sequence"/>
</dbReference>
<evidence type="ECO:0000313" key="1">
    <source>
        <dbReference type="EMBL" id="CEN49794.1"/>
    </source>
</evidence>
<dbReference type="RefSeq" id="WP_156129804.1">
    <property type="nucleotide sequence ID" value="NZ_CDOI01000208.1"/>
</dbReference>